<feature type="domain" description="N-acetyltransferase" evidence="1">
    <location>
        <begin position="3"/>
        <end position="159"/>
    </location>
</feature>
<dbReference type="PROSITE" id="PS51186">
    <property type="entry name" value="GNAT"/>
    <property type="match status" value="1"/>
</dbReference>
<dbReference type="STRING" id="1291052.FC18_GL000690"/>
<gene>
    <name evidence="2" type="ORF">FC18_GL000690</name>
</gene>
<evidence type="ECO:0000313" key="2">
    <source>
        <dbReference type="EMBL" id="KRM56158.1"/>
    </source>
</evidence>
<dbReference type="Pfam" id="PF13302">
    <property type="entry name" value="Acetyltransf_3"/>
    <property type="match status" value="1"/>
</dbReference>
<dbReference type="AlphaFoldDB" id="A0A0R1ZME8"/>
<evidence type="ECO:0000259" key="1">
    <source>
        <dbReference type="PROSITE" id="PS51186"/>
    </source>
</evidence>
<dbReference type="Gene3D" id="3.40.630.30">
    <property type="match status" value="1"/>
</dbReference>
<dbReference type="PATRIC" id="fig|1291052.5.peg.705"/>
<comment type="caution">
    <text evidence="2">The sequence shown here is derived from an EMBL/GenBank/DDBJ whole genome shotgun (WGS) entry which is preliminary data.</text>
</comment>
<name>A0A0R1ZME8_9LACO</name>
<reference evidence="2 3" key="1">
    <citation type="journal article" date="2015" name="Genome Announc.">
        <title>Expanding the biotechnology potential of lactobacilli through comparative genomics of 213 strains and associated genera.</title>
        <authorList>
            <person name="Sun Z."/>
            <person name="Harris H.M."/>
            <person name="McCann A."/>
            <person name="Guo C."/>
            <person name="Argimon S."/>
            <person name="Zhang W."/>
            <person name="Yang X."/>
            <person name="Jeffery I.B."/>
            <person name="Cooney J.C."/>
            <person name="Kagawa T.F."/>
            <person name="Liu W."/>
            <person name="Song Y."/>
            <person name="Salvetti E."/>
            <person name="Wrobel A."/>
            <person name="Rasinkangas P."/>
            <person name="Parkhill J."/>
            <person name="Rea M.C."/>
            <person name="O'Sullivan O."/>
            <person name="Ritari J."/>
            <person name="Douillard F.P."/>
            <person name="Paul Ross R."/>
            <person name="Yang R."/>
            <person name="Briner A.E."/>
            <person name="Felis G.E."/>
            <person name="de Vos W.M."/>
            <person name="Barrangou R."/>
            <person name="Klaenhammer T.R."/>
            <person name="Caufield P.W."/>
            <person name="Cui Y."/>
            <person name="Zhang H."/>
            <person name="O'Toole P.W."/>
        </authorList>
    </citation>
    <scope>NUCLEOTIDE SEQUENCE [LARGE SCALE GENOMIC DNA]</scope>
    <source>
        <strain evidence="2 3">DSM 20505</strain>
    </source>
</reference>
<dbReference type="PANTHER" id="PTHR43792">
    <property type="entry name" value="GNAT FAMILY, PUTATIVE (AFU_ORTHOLOGUE AFUA_3G00765)-RELATED-RELATED"/>
    <property type="match status" value="1"/>
</dbReference>
<protein>
    <recommendedName>
        <fullName evidence="1">N-acetyltransferase domain-containing protein</fullName>
    </recommendedName>
</protein>
<proteinExistence type="predicted"/>
<dbReference type="InterPro" id="IPR051531">
    <property type="entry name" value="N-acetyltransferase"/>
</dbReference>
<accession>A0A0R1ZME8</accession>
<dbReference type="GO" id="GO:0016747">
    <property type="term" value="F:acyltransferase activity, transferring groups other than amino-acyl groups"/>
    <property type="evidence" value="ECO:0007669"/>
    <property type="project" value="InterPro"/>
</dbReference>
<dbReference type="InterPro" id="IPR016181">
    <property type="entry name" value="Acyl_CoA_acyltransferase"/>
</dbReference>
<organism evidence="2 3">
    <name type="scientific">Lacticaseibacillus sharpeae JCM 1186 = DSM 20505</name>
    <dbReference type="NCBI Taxonomy" id="1291052"/>
    <lineage>
        <taxon>Bacteria</taxon>
        <taxon>Bacillati</taxon>
        <taxon>Bacillota</taxon>
        <taxon>Bacilli</taxon>
        <taxon>Lactobacillales</taxon>
        <taxon>Lactobacillaceae</taxon>
        <taxon>Lacticaseibacillus</taxon>
    </lineage>
</organism>
<dbReference type="SUPFAM" id="SSF55729">
    <property type="entry name" value="Acyl-CoA N-acyltransferases (Nat)"/>
    <property type="match status" value="1"/>
</dbReference>
<dbReference type="RefSeq" id="WP_054677633.1">
    <property type="nucleotide sequence ID" value="NZ_AYYO01000009.1"/>
</dbReference>
<sequence length="166" mass="18458">MDVSVRQLTNADAAAICAYSRMPQVYVPAAMIPPHDADDVLARIRNFTDTDQMYAIVTADNQTVIGNIDLYWEIGPEGEPDVTARELGYALSPEYWRRGVMTSALRQVLRRAFAGPVQVVHASAYAYNVASIKLLTNLGFSQQVNPLQPDTIYFSCSKSEFQDDFS</sequence>
<dbReference type="EMBL" id="AYYO01000009">
    <property type="protein sequence ID" value="KRM56158.1"/>
    <property type="molecule type" value="Genomic_DNA"/>
</dbReference>
<evidence type="ECO:0000313" key="3">
    <source>
        <dbReference type="Proteomes" id="UP000051679"/>
    </source>
</evidence>
<keyword evidence="3" id="KW-1185">Reference proteome</keyword>
<dbReference type="InterPro" id="IPR000182">
    <property type="entry name" value="GNAT_dom"/>
</dbReference>
<dbReference type="Proteomes" id="UP000051679">
    <property type="component" value="Unassembled WGS sequence"/>
</dbReference>